<dbReference type="PANTHER" id="PTHR43156">
    <property type="entry name" value="STAGE II SPORULATION PROTEIN E-RELATED"/>
    <property type="match status" value="1"/>
</dbReference>
<evidence type="ECO:0000259" key="2">
    <source>
        <dbReference type="SMART" id="SM00331"/>
    </source>
</evidence>
<sequence length="688" mass="73742">MCVDASAPGCPRHEALGVDGMWMLLAPADEPAGAGELIRASPRARAALLDGGPPRRSFADLLAPTSVAISRQLLLDALEGGGRACRQPLEYAHADGAVICMTSARRFDRCDGGHGLLVEIEEEEEGEWLHWEALRSMTVLADHSLWTYDEEADEFSWLDGERLYNGVGPGDRMPLAELLGLVYADDVGRVEEAFWALRKGRARQVDVDFRMPDEHGDPHWLRTLARLVRFGFDGKRRVVGTTINTTAAVERHQSLLKAHADARRRGDLVQQLAAAFVSAATEDELTTAILNRVAPAFGGNGTLLAFVEEGRLRVTFGAGIDPALARSLHGLPLEAPKPLTEAIRTGTPLFIATRDDYRRSWPLAHGLLDATAAESFIMIPLRGQGASPLGGWVVTFDRPHNLSDHEQTLAGVMADLAGQAWERIRLQSARAELASTVQRNLLPALLPVAPGYEIEARYSPAHHGLDVGGDWYDVIALPDGSTACIIGDVQGHSVQAAALMGQVRTAMHAYAWQDPAPDRVLARTNDLMLQMRLPVFATCLYALLTPDGRVMTARAGHVPLVHAAEGGAEVREYPGGPPLGVLAGSDFPVHVLHMAPGDLLALVTDGLVEGPQLPIDAGLAGICDVAERRRAAPLAEIANVVMAQGDSLTGHVDDRAVLVVRRGTCEETSVAGPRRALADSNHPAGSAG</sequence>
<feature type="domain" description="PPM-type phosphatase" evidence="2">
    <location>
        <begin position="449"/>
        <end position="662"/>
    </location>
</feature>
<dbReference type="Gene3D" id="3.30.450.40">
    <property type="match status" value="1"/>
</dbReference>
<dbReference type="Pfam" id="PF13185">
    <property type="entry name" value="GAF_2"/>
    <property type="match status" value="1"/>
</dbReference>
<reference evidence="4" key="1">
    <citation type="journal article" date="2019" name="Int. J. Syst. Evol. Microbiol.">
        <title>The Global Catalogue of Microorganisms (GCM) 10K type strain sequencing project: providing services to taxonomists for standard genome sequencing and annotation.</title>
        <authorList>
            <consortium name="The Broad Institute Genomics Platform"/>
            <consortium name="The Broad Institute Genome Sequencing Center for Infectious Disease"/>
            <person name="Wu L."/>
            <person name="Ma J."/>
        </authorList>
    </citation>
    <scope>NUCLEOTIDE SEQUENCE [LARGE SCALE GENOMIC DNA]</scope>
    <source>
        <strain evidence="4">JCM 4594</strain>
    </source>
</reference>
<dbReference type="InterPro" id="IPR035965">
    <property type="entry name" value="PAS-like_dom_sf"/>
</dbReference>
<dbReference type="Gene3D" id="3.30.450.20">
    <property type="entry name" value="PAS domain"/>
    <property type="match status" value="1"/>
</dbReference>
<dbReference type="GeneID" id="96291854"/>
<evidence type="ECO:0000256" key="1">
    <source>
        <dbReference type="ARBA" id="ARBA00022801"/>
    </source>
</evidence>
<keyword evidence="1" id="KW-0378">Hydrolase</keyword>
<dbReference type="InterPro" id="IPR001932">
    <property type="entry name" value="PPM-type_phosphatase-like_dom"/>
</dbReference>
<evidence type="ECO:0000313" key="4">
    <source>
        <dbReference type="Proteomes" id="UP000600946"/>
    </source>
</evidence>
<dbReference type="RefSeq" id="WP_190027790.1">
    <property type="nucleotide sequence ID" value="NZ_BMUU01000006.1"/>
</dbReference>
<dbReference type="InterPro" id="IPR052016">
    <property type="entry name" value="Bact_Sigma-Reg"/>
</dbReference>
<gene>
    <name evidence="3" type="ORF">GCM10010326_39120</name>
</gene>
<dbReference type="SMART" id="SM00331">
    <property type="entry name" value="PP2C_SIG"/>
    <property type="match status" value="1"/>
</dbReference>
<dbReference type="Proteomes" id="UP000600946">
    <property type="component" value="Unassembled WGS sequence"/>
</dbReference>
<protein>
    <recommendedName>
        <fullName evidence="2">PPM-type phosphatase domain-containing protein</fullName>
    </recommendedName>
</protein>
<dbReference type="InterPro" id="IPR003018">
    <property type="entry name" value="GAF"/>
</dbReference>
<dbReference type="InterPro" id="IPR029016">
    <property type="entry name" value="GAF-like_dom_sf"/>
</dbReference>
<accession>A0ABQ3A8K0</accession>
<dbReference type="Gene3D" id="3.60.40.10">
    <property type="entry name" value="PPM-type phosphatase domain"/>
    <property type="match status" value="1"/>
</dbReference>
<dbReference type="SUPFAM" id="SSF55781">
    <property type="entry name" value="GAF domain-like"/>
    <property type="match status" value="1"/>
</dbReference>
<comment type="caution">
    <text evidence="3">The sequence shown here is derived from an EMBL/GenBank/DDBJ whole genome shotgun (WGS) entry which is preliminary data.</text>
</comment>
<dbReference type="Pfam" id="PF08447">
    <property type="entry name" value="PAS_3"/>
    <property type="match status" value="1"/>
</dbReference>
<name>A0ABQ3A8K0_9ACTN</name>
<organism evidence="3 4">
    <name type="scientific">Streptomyces xanthochromogenes</name>
    <dbReference type="NCBI Taxonomy" id="67384"/>
    <lineage>
        <taxon>Bacteria</taxon>
        <taxon>Bacillati</taxon>
        <taxon>Actinomycetota</taxon>
        <taxon>Actinomycetes</taxon>
        <taxon>Kitasatosporales</taxon>
        <taxon>Streptomycetaceae</taxon>
        <taxon>Streptomyces</taxon>
    </lineage>
</organism>
<dbReference type="InterPro" id="IPR036457">
    <property type="entry name" value="PPM-type-like_dom_sf"/>
</dbReference>
<keyword evidence="4" id="KW-1185">Reference proteome</keyword>
<dbReference type="SUPFAM" id="SSF55785">
    <property type="entry name" value="PYP-like sensor domain (PAS domain)"/>
    <property type="match status" value="1"/>
</dbReference>
<dbReference type="SUPFAM" id="SSF81606">
    <property type="entry name" value="PP2C-like"/>
    <property type="match status" value="1"/>
</dbReference>
<dbReference type="EMBL" id="BMUU01000006">
    <property type="protein sequence ID" value="GGY41160.1"/>
    <property type="molecule type" value="Genomic_DNA"/>
</dbReference>
<proteinExistence type="predicted"/>
<dbReference type="Pfam" id="PF07228">
    <property type="entry name" value="SpoIIE"/>
    <property type="match status" value="1"/>
</dbReference>
<evidence type="ECO:0000313" key="3">
    <source>
        <dbReference type="EMBL" id="GGY41160.1"/>
    </source>
</evidence>
<dbReference type="InterPro" id="IPR013655">
    <property type="entry name" value="PAS_fold_3"/>
</dbReference>
<dbReference type="PANTHER" id="PTHR43156:SF2">
    <property type="entry name" value="STAGE II SPORULATION PROTEIN E"/>
    <property type="match status" value="1"/>
</dbReference>